<dbReference type="InterPro" id="IPR009319">
    <property type="entry name" value="Phage_A118_VSP1"/>
</dbReference>
<dbReference type="Proteomes" id="UP001174205">
    <property type="component" value="Unassembled WGS sequence"/>
</dbReference>
<gene>
    <name evidence="1" type="ORF">P5G61_02250</name>
</gene>
<sequence length="374" mass="43267">MKKRYDIRQIFSDMEMDLIKSMKRNLKRHELAEEEEGKEWEQWQQRKLQDIQQYRKETRQISKKYEPEVKKAAEEEVKGSWRRGADRVVNTVKGLWNKITGKKPDIEVEDGSDRSFFKINEKRVNALADAAENNLQIARHAMLRQADDVYRQTIYKSQVYLNSGAASLNQAIDMATKEFLEKGFDNITYANGRRVNIASYAEVALRTSSQRAVFAGEGAKRDQLGIRTVVISSHGNCSKLCLPYQGKVFIDDVYSGGSAADGKYPLLSTAIAGGLFHPNCRHNMTTFIPGTSSLPKPVDDEQAVSNYQAEQKQRYMERQIRKYKRLEAGSVDEENQANYKAKIRQWQAQMRMHLREHDYLRRDSKREKLRIPSN</sequence>
<dbReference type="Pfam" id="PF06152">
    <property type="entry name" value="Phage_min_cap2"/>
    <property type="match status" value="1"/>
</dbReference>
<name>A0ABT8J4N1_9BACL</name>
<keyword evidence="2" id="KW-1185">Reference proteome</keyword>
<proteinExistence type="predicted"/>
<accession>A0ABT8J4N1</accession>
<protein>
    <submittedName>
        <fullName evidence="1">Capsid protein</fullName>
    </submittedName>
</protein>
<comment type="caution">
    <text evidence="1">The sequence shown here is derived from an EMBL/GenBank/DDBJ whole genome shotgun (WGS) entry which is preliminary data.</text>
</comment>
<reference evidence="1" key="1">
    <citation type="submission" date="2023-03" db="EMBL/GenBank/DDBJ databases">
        <title>MT1 and MT2 Draft Genomes of Novel Species.</title>
        <authorList>
            <person name="Venkateswaran K."/>
        </authorList>
    </citation>
    <scope>NUCLEOTIDE SEQUENCE</scope>
    <source>
        <strain evidence="1">F6_3S_P_1C</strain>
    </source>
</reference>
<evidence type="ECO:0000313" key="2">
    <source>
        <dbReference type="Proteomes" id="UP001174205"/>
    </source>
</evidence>
<dbReference type="RefSeq" id="WP_301244011.1">
    <property type="nucleotide sequence ID" value="NZ_JAROCD010000001.1"/>
</dbReference>
<evidence type="ECO:0000313" key="1">
    <source>
        <dbReference type="EMBL" id="MDN4600034.1"/>
    </source>
</evidence>
<organism evidence="1 2">
    <name type="scientific">Paenibacillus vandeheii</name>
    <dbReference type="NCBI Taxonomy" id="3035917"/>
    <lineage>
        <taxon>Bacteria</taxon>
        <taxon>Bacillati</taxon>
        <taxon>Bacillota</taxon>
        <taxon>Bacilli</taxon>
        <taxon>Bacillales</taxon>
        <taxon>Paenibacillaceae</taxon>
        <taxon>Paenibacillus</taxon>
    </lineage>
</organism>
<dbReference type="EMBL" id="JAROCD010000001">
    <property type="protein sequence ID" value="MDN4600034.1"/>
    <property type="molecule type" value="Genomic_DNA"/>
</dbReference>